<comment type="caution">
    <text evidence="1">The sequence shown here is derived from an EMBL/GenBank/DDBJ whole genome shotgun (WGS) entry which is preliminary data.</text>
</comment>
<dbReference type="AlphaFoldDB" id="A0A9X7G9M1"/>
<organism evidence="1 2">
    <name type="scientific">Bacillus cereus</name>
    <dbReference type="NCBI Taxonomy" id="1396"/>
    <lineage>
        <taxon>Bacteria</taxon>
        <taxon>Bacillati</taxon>
        <taxon>Bacillota</taxon>
        <taxon>Bacilli</taxon>
        <taxon>Bacillales</taxon>
        <taxon>Bacillaceae</taxon>
        <taxon>Bacillus</taxon>
        <taxon>Bacillus cereus group</taxon>
    </lineage>
</organism>
<evidence type="ECO:0000313" key="2">
    <source>
        <dbReference type="Proteomes" id="UP000226257"/>
    </source>
</evidence>
<dbReference type="Pfam" id="PF11114">
    <property type="entry name" value="Minor_capsid_2"/>
    <property type="match status" value="1"/>
</dbReference>
<dbReference type="RefSeq" id="WP_098659912.1">
    <property type="nucleotide sequence ID" value="NZ_NVDQ01000007.1"/>
</dbReference>
<dbReference type="EMBL" id="NVDQ01000007">
    <property type="protein sequence ID" value="PFV11219.1"/>
    <property type="molecule type" value="Genomic_DNA"/>
</dbReference>
<evidence type="ECO:0000313" key="1">
    <source>
        <dbReference type="EMBL" id="PFV11219.1"/>
    </source>
</evidence>
<dbReference type="Proteomes" id="UP000226257">
    <property type="component" value="Unassembled WGS sequence"/>
</dbReference>
<gene>
    <name evidence="1" type="ORF">COK98_02815</name>
</gene>
<dbReference type="InterPro" id="IPR021080">
    <property type="entry name" value="Minor_capsid_protein"/>
</dbReference>
<reference evidence="1 2" key="1">
    <citation type="submission" date="2017-09" db="EMBL/GenBank/DDBJ databases">
        <title>Large-scale bioinformatics analysis of Bacillus genomes uncovers conserved roles of natural products in bacterial physiology.</title>
        <authorList>
            <consortium name="Agbiome Team Llc"/>
            <person name="Bleich R.M."/>
            <person name="Grubbs K.J."/>
            <person name="Santa Maria K.C."/>
            <person name="Allen S.E."/>
            <person name="Farag S."/>
            <person name="Shank E.A."/>
            <person name="Bowers A."/>
        </authorList>
    </citation>
    <scope>NUCLEOTIDE SEQUENCE [LARGE SCALE GENOMIC DNA]</scope>
    <source>
        <strain evidence="1 2">AFS060282</strain>
    </source>
</reference>
<protein>
    <submittedName>
        <fullName evidence="1">Minor capsid protein</fullName>
    </submittedName>
</protein>
<accession>A0A9X7G9M1</accession>
<name>A0A9X7G9M1_BACCE</name>
<proteinExistence type="predicted"/>
<sequence length="111" mass="12670">MGVKIDLRGMSKSFDKAITKGQYAFANQVHADSNEYAPFLNGDLTAQSQVTSDGKQIIWNVPYANRMYNGLHFIFTKTHNPKAGPKWDQRAQADKREAWVKATQEEMDKYL</sequence>